<gene>
    <name evidence="2" type="ORF">MELLADRAFT_73301</name>
</gene>
<name>F4S656_MELLP</name>
<dbReference type="AlphaFoldDB" id="F4S656"/>
<feature type="region of interest" description="Disordered" evidence="1">
    <location>
        <begin position="1"/>
        <end position="32"/>
    </location>
</feature>
<protein>
    <submittedName>
        <fullName evidence="2">Uncharacterized protein</fullName>
    </submittedName>
</protein>
<dbReference type="OrthoDB" id="10320813at2759"/>
<evidence type="ECO:0000313" key="2">
    <source>
        <dbReference type="EMBL" id="EGF99876.1"/>
    </source>
</evidence>
<dbReference type="GeneID" id="18932340"/>
<keyword evidence="3" id="KW-1185">Reference proteome</keyword>
<organism evidence="3">
    <name type="scientific">Melampsora larici-populina (strain 98AG31 / pathotype 3-4-7)</name>
    <name type="common">Poplar leaf rust fungus</name>
    <dbReference type="NCBI Taxonomy" id="747676"/>
    <lineage>
        <taxon>Eukaryota</taxon>
        <taxon>Fungi</taxon>
        <taxon>Dikarya</taxon>
        <taxon>Basidiomycota</taxon>
        <taxon>Pucciniomycotina</taxon>
        <taxon>Pucciniomycetes</taxon>
        <taxon>Pucciniales</taxon>
        <taxon>Melampsoraceae</taxon>
        <taxon>Melampsora</taxon>
    </lineage>
</organism>
<reference evidence="3" key="1">
    <citation type="journal article" date="2011" name="Proc. Natl. Acad. Sci. U.S.A.">
        <title>Obligate biotrophy features unraveled by the genomic analysis of rust fungi.</title>
        <authorList>
            <person name="Duplessis S."/>
            <person name="Cuomo C.A."/>
            <person name="Lin Y.-C."/>
            <person name="Aerts A."/>
            <person name="Tisserant E."/>
            <person name="Veneault-Fourrey C."/>
            <person name="Joly D.L."/>
            <person name="Hacquard S."/>
            <person name="Amselem J."/>
            <person name="Cantarel B.L."/>
            <person name="Chiu R."/>
            <person name="Coutinho P.M."/>
            <person name="Feau N."/>
            <person name="Field M."/>
            <person name="Frey P."/>
            <person name="Gelhaye E."/>
            <person name="Goldberg J."/>
            <person name="Grabherr M.G."/>
            <person name="Kodira C.D."/>
            <person name="Kohler A."/>
            <person name="Kuees U."/>
            <person name="Lindquist E.A."/>
            <person name="Lucas S.M."/>
            <person name="Mago R."/>
            <person name="Mauceli E."/>
            <person name="Morin E."/>
            <person name="Murat C."/>
            <person name="Pangilinan J.L."/>
            <person name="Park R."/>
            <person name="Pearson M."/>
            <person name="Quesneville H."/>
            <person name="Rouhier N."/>
            <person name="Sakthikumar S."/>
            <person name="Salamov A.A."/>
            <person name="Schmutz J."/>
            <person name="Selles B."/>
            <person name="Shapiro H."/>
            <person name="Tanguay P."/>
            <person name="Tuskan G.A."/>
            <person name="Henrissat B."/>
            <person name="Van de Peer Y."/>
            <person name="Rouze P."/>
            <person name="Ellis J.G."/>
            <person name="Dodds P.N."/>
            <person name="Schein J.E."/>
            <person name="Zhong S."/>
            <person name="Hamelin R.C."/>
            <person name="Grigoriev I.V."/>
            <person name="Szabo L.J."/>
            <person name="Martin F."/>
        </authorList>
    </citation>
    <scope>NUCLEOTIDE SEQUENCE [LARGE SCALE GENOMIC DNA]</scope>
    <source>
        <strain evidence="3">98AG31 / pathotype 3-4-7</strain>
    </source>
</reference>
<feature type="region of interest" description="Disordered" evidence="1">
    <location>
        <begin position="109"/>
        <end position="139"/>
    </location>
</feature>
<evidence type="ECO:0000256" key="1">
    <source>
        <dbReference type="SAM" id="MobiDB-lite"/>
    </source>
</evidence>
<dbReference type="EMBL" id="GL883153">
    <property type="protein sequence ID" value="EGF99876.1"/>
    <property type="molecule type" value="Genomic_DNA"/>
</dbReference>
<proteinExistence type="predicted"/>
<sequence length="139" mass="14508">MRFGKQLSERLAPVSPDSISKDATQKSSPGSLSLSVISEAGSKLQTGITESTKILGSGIVDKVSELPKPGIAPNLLTRLGHSVQNIGSTVGNTFLATSPVNHVTRVGMGAATSSPEEEDGKSNKKQEISHEIQPAFVVE</sequence>
<dbReference type="RefSeq" id="XP_007416825.1">
    <property type="nucleotide sequence ID" value="XM_007416763.1"/>
</dbReference>
<accession>F4S656</accession>
<dbReference type="HOGENOM" id="CLU_1845551_0_0_1"/>
<feature type="compositionally biased region" description="Basic and acidic residues" evidence="1">
    <location>
        <begin position="120"/>
        <end position="130"/>
    </location>
</feature>
<dbReference type="InParanoid" id="F4S656"/>
<dbReference type="Proteomes" id="UP000001072">
    <property type="component" value="Unassembled WGS sequence"/>
</dbReference>
<dbReference type="KEGG" id="mlr:MELLADRAFT_73301"/>
<dbReference type="VEuPathDB" id="FungiDB:MELLADRAFT_73301"/>
<evidence type="ECO:0000313" key="3">
    <source>
        <dbReference type="Proteomes" id="UP000001072"/>
    </source>
</evidence>